<name>A0A1U7DBI8_9RHOB</name>
<keyword evidence="3" id="KW-1185">Reference proteome</keyword>
<proteinExistence type="predicted"/>
<gene>
    <name evidence="2" type="ORF">Ga0080559_TMP4697</name>
</gene>
<reference evidence="2 3" key="1">
    <citation type="submission" date="2016-03" db="EMBL/GenBank/DDBJ databases">
        <title>Deep-sea bacteria in the southern Pacific.</title>
        <authorList>
            <person name="Tang K."/>
        </authorList>
    </citation>
    <scope>NUCLEOTIDE SEQUENCE [LARGE SCALE GENOMIC DNA]</scope>
    <source>
        <strain evidence="2 3">JLT2016</strain>
    </source>
</reference>
<dbReference type="InterPro" id="IPR003615">
    <property type="entry name" value="HNH_nuc"/>
</dbReference>
<dbReference type="AlphaFoldDB" id="A0A1U7DBI8"/>
<organism evidence="2 3">
    <name type="scientific">Salipiger profundus</name>
    <dbReference type="NCBI Taxonomy" id="1229727"/>
    <lineage>
        <taxon>Bacteria</taxon>
        <taxon>Pseudomonadati</taxon>
        <taxon>Pseudomonadota</taxon>
        <taxon>Alphaproteobacteria</taxon>
        <taxon>Rhodobacterales</taxon>
        <taxon>Roseobacteraceae</taxon>
        <taxon>Salipiger</taxon>
    </lineage>
</organism>
<keyword evidence="2" id="KW-0255">Endonuclease</keyword>
<sequence length="258" mass="29041">MIETPQSFVTRQECDKVTYQNGFRRPQGEIDGWQRYSSTTAQGSIWLARDTSGAWLLALDHAGVIAEIGIEASDTAGPGLARFRLASLALLYGVMPRVYELAASLPDAPLQEFIHRTKHLPKTTEAERLVVQRVGQNIFRERLIKYWRGRCPLTGIVDKPLLRASHIKPWRDCENDAERLDVHNGLLLSALWDAVFDGGLVTFGDDGIPVFSANLSEQARARLSFDRPVDLTDKHRVFLDWHRTKVFDVKAPDAPHAD</sequence>
<dbReference type="EMBL" id="CP014796">
    <property type="protein sequence ID" value="APX25493.1"/>
    <property type="molecule type" value="Genomic_DNA"/>
</dbReference>
<dbReference type="STRING" id="1229727.Ga0080559_TMP4697"/>
<keyword evidence="2" id="KW-0378">Hydrolase</keyword>
<evidence type="ECO:0000313" key="3">
    <source>
        <dbReference type="Proteomes" id="UP000186559"/>
    </source>
</evidence>
<protein>
    <submittedName>
        <fullName evidence="2">HNH endonuclease</fullName>
    </submittedName>
</protein>
<evidence type="ECO:0000313" key="2">
    <source>
        <dbReference type="EMBL" id="APX25493.1"/>
    </source>
</evidence>
<accession>A0A1U7DBI8</accession>
<dbReference type="KEGG" id="tpro:Ga0080559_TMP4697"/>
<dbReference type="Proteomes" id="UP000186559">
    <property type="component" value="Chromosome"/>
</dbReference>
<dbReference type="Pfam" id="PF13391">
    <property type="entry name" value="HNH_2"/>
    <property type="match status" value="1"/>
</dbReference>
<keyword evidence="2" id="KW-0540">Nuclease</keyword>
<feature type="domain" description="HNH nuclease" evidence="1">
    <location>
        <begin position="151"/>
        <end position="203"/>
    </location>
</feature>
<dbReference type="RefSeq" id="WP_011747841.1">
    <property type="nucleotide sequence ID" value="NZ_BMEW01000002.1"/>
</dbReference>
<dbReference type="GO" id="GO:0004519">
    <property type="term" value="F:endonuclease activity"/>
    <property type="evidence" value="ECO:0007669"/>
    <property type="project" value="UniProtKB-KW"/>
</dbReference>
<evidence type="ECO:0000259" key="1">
    <source>
        <dbReference type="Pfam" id="PF13391"/>
    </source>
</evidence>
<dbReference type="GeneID" id="93449774"/>